<dbReference type="AlphaFoldDB" id="A0A835ZGU5"/>
<feature type="compositionally biased region" description="Pro residues" evidence="1">
    <location>
        <begin position="200"/>
        <end position="213"/>
    </location>
</feature>
<sequence>MGDDGSEVLSTSFLWKPYRREYAYWEVVECLRRLMLTGVLVFILPGDPGQSVYACVFAYASIMVYMRCQPHHRRLDGWLYALGATVLFLSMFVALVVQAGFAASGEDNGDVVSVLLIILNVLSDEPTVTLVLLGAALAQICLVSQYLAPLIKKRPSLSYPGRRPSLNGFRKTRLITASRREPSWNPPTVSASAVEMDPPASTPAPPPAPAPAPAPAWAAAAAAVFARRQCSACDRWAAVLHGGT</sequence>
<dbReference type="EMBL" id="JAFCMP010000013">
    <property type="protein sequence ID" value="KAG5191902.1"/>
    <property type="molecule type" value="Genomic_DNA"/>
</dbReference>
<name>A0A835ZGU5_9STRA</name>
<comment type="caution">
    <text evidence="3">The sequence shown here is derived from an EMBL/GenBank/DDBJ whole genome shotgun (WGS) entry which is preliminary data.</text>
</comment>
<gene>
    <name evidence="3" type="ORF">JKP88DRAFT_274888</name>
</gene>
<feature type="transmembrane region" description="Helical" evidence="2">
    <location>
        <begin position="128"/>
        <end position="148"/>
    </location>
</feature>
<feature type="region of interest" description="Disordered" evidence="1">
    <location>
        <begin position="180"/>
        <end position="213"/>
    </location>
</feature>
<evidence type="ECO:0000256" key="2">
    <source>
        <dbReference type="SAM" id="Phobius"/>
    </source>
</evidence>
<keyword evidence="2" id="KW-1133">Transmembrane helix</keyword>
<keyword evidence="2" id="KW-0472">Membrane</keyword>
<keyword evidence="2" id="KW-0812">Transmembrane</keyword>
<organism evidence="3 4">
    <name type="scientific">Tribonema minus</name>
    <dbReference type="NCBI Taxonomy" id="303371"/>
    <lineage>
        <taxon>Eukaryota</taxon>
        <taxon>Sar</taxon>
        <taxon>Stramenopiles</taxon>
        <taxon>Ochrophyta</taxon>
        <taxon>PX clade</taxon>
        <taxon>Xanthophyceae</taxon>
        <taxon>Tribonematales</taxon>
        <taxon>Tribonemataceae</taxon>
        <taxon>Tribonema</taxon>
    </lineage>
</organism>
<feature type="transmembrane region" description="Helical" evidence="2">
    <location>
        <begin position="78"/>
        <end position="101"/>
    </location>
</feature>
<evidence type="ECO:0000313" key="3">
    <source>
        <dbReference type="EMBL" id="KAG5191902.1"/>
    </source>
</evidence>
<dbReference type="Proteomes" id="UP000664859">
    <property type="component" value="Unassembled WGS sequence"/>
</dbReference>
<reference evidence="3" key="1">
    <citation type="submission" date="2021-02" db="EMBL/GenBank/DDBJ databases">
        <title>First Annotated Genome of the Yellow-green Alga Tribonema minus.</title>
        <authorList>
            <person name="Mahan K.M."/>
        </authorList>
    </citation>
    <scope>NUCLEOTIDE SEQUENCE</scope>
    <source>
        <strain evidence="3">UTEX B ZZ1240</strain>
    </source>
</reference>
<accession>A0A835ZGU5</accession>
<evidence type="ECO:0000313" key="4">
    <source>
        <dbReference type="Proteomes" id="UP000664859"/>
    </source>
</evidence>
<dbReference type="OrthoDB" id="5950997at2759"/>
<evidence type="ECO:0000256" key="1">
    <source>
        <dbReference type="SAM" id="MobiDB-lite"/>
    </source>
</evidence>
<proteinExistence type="predicted"/>
<protein>
    <submittedName>
        <fullName evidence="3">Uncharacterized protein</fullName>
    </submittedName>
</protein>
<keyword evidence="4" id="KW-1185">Reference proteome</keyword>
<feature type="transmembrane region" description="Helical" evidence="2">
    <location>
        <begin position="50"/>
        <end position="66"/>
    </location>
</feature>